<dbReference type="AlphaFoldDB" id="A0A1V2UJC7"/>
<sequence>MKYLGIISILIGIYVNLALFTQFFEMIFDTVIPVFLIALSGIGLAILSLKENKGTFHTCFASVGLLVNLLPITSYLYLLIGLG</sequence>
<accession>A0A1V2UJC7</accession>
<feature type="transmembrane region" description="Helical" evidence="1">
    <location>
        <begin position="7"/>
        <end position="24"/>
    </location>
</feature>
<gene>
    <name evidence="2" type="ORF">BTN92_08550</name>
</gene>
<evidence type="ECO:0000313" key="3">
    <source>
        <dbReference type="Proteomes" id="UP000189299"/>
    </source>
</evidence>
<dbReference type="RefSeq" id="WP_077151606.1">
    <property type="nucleotide sequence ID" value="NZ_CABMMO010000007.1"/>
</dbReference>
<keyword evidence="1" id="KW-1133">Transmembrane helix</keyword>
<reference evidence="2 3" key="1">
    <citation type="submission" date="2016-12" db="EMBL/GenBank/DDBJ databases">
        <authorList>
            <person name="Song W.-J."/>
            <person name="Kurnit D.M."/>
        </authorList>
    </citation>
    <scope>NUCLEOTIDE SEQUENCE [LARGE SCALE GENOMIC DNA]</scope>
    <source>
        <strain evidence="2 3">CGB1038-1_S1</strain>
    </source>
</reference>
<keyword evidence="1" id="KW-0472">Membrane</keyword>
<evidence type="ECO:0000256" key="1">
    <source>
        <dbReference type="SAM" id="Phobius"/>
    </source>
</evidence>
<name>A0A1V2UJC7_ENTMU</name>
<feature type="transmembrane region" description="Helical" evidence="1">
    <location>
        <begin position="30"/>
        <end position="47"/>
    </location>
</feature>
<proteinExistence type="predicted"/>
<feature type="transmembrane region" description="Helical" evidence="1">
    <location>
        <begin position="59"/>
        <end position="80"/>
    </location>
</feature>
<organism evidence="2 3">
    <name type="scientific">Enterococcus mundtii</name>
    <dbReference type="NCBI Taxonomy" id="53346"/>
    <lineage>
        <taxon>Bacteria</taxon>
        <taxon>Bacillati</taxon>
        <taxon>Bacillota</taxon>
        <taxon>Bacilli</taxon>
        <taxon>Lactobacillales</taxon>
        <taxon>Enterococcaceae</taxon>
        <taxon>Enterococcus</taxon>
    </lineage>
</organism>
<keyword evidence="1" id="KW-0812">Transmembrane</keyword>
<protein>
    <submittedName>
        <fullName evidence="2">Uncharacterized protein</fullName>
    </submittedName>
</protein>
<evidence type="ECO:0000313" key="2">
    <source>
        <dbReference type="EMBL" id="ONN43108.1"/>
    </source>
</evidence>
<dbReference type="EMBL" id="MSTR01000007">
    <property type="protein sequence ID" value="ONN43108.1"/>
    <property type="molecule type" value="Genomic_DNA"/>
</dbReference>
<comment type="caution">
    <text evidence="2">The sequence shown here is derived from an EMBL/GenBank/DDBJ whole genome shotgun (WGS) entry which is preliminary data.</text>
</comment>
<dbReference type="Proteomes" id="UP000189299">
    <property type="component" value="Unassembled WGS sequence"/>
</dbReference>